<dbReference type="InterPro" id="IPR011650">
    <property type="entry name" value="Peptidase_M20_dimer"/>
</dbReference>
<dbReference type="Proteomes" id="UP001281761">
    <property type="component" value="Unassembled WGS sequence"/>
</dbReference>
<evidence type="ECO:0000313" key="2">
    <source>
        <dbReference type="EMBL" id="KAK2958775.1"/>
    </source>
</evidence>
<evidence type="ECO:0000259" key="1">
    <source>
        <dbReference type="Pfam" id="PF07687"/>
    </source>
</evidence>
<sequence>MANLFSLSQHQTLINDERLPEPKAFWKYMFFLAETPRGSGNCTQIAQKILDLGKGWGYESIQDKVGNVIIRKPASAGLENRPMTALQGHMDLVAVGIEGLKHDFEKDPVICRIDESTEQEHSKFSLFASGTSLGADDGAGVAIMLAILEDKTLKHGPLECVFTVDEETTMVGASDMAPGTLKSKYLINIDSEEDWIITIGCAGGFEQSISIPVTRAKTEGVRVEIELKGMEGGHSGVEIHTGRGNANKILGRLVHEALIMAEIDTPILEAFCGGEKRNVIPNKCKCKVIVPAAKKDKFLESVNKKIEQIKREWKTIEPNMTFIINAGAAPESLEAFSAESSRRFLDGIIISPHGVQRMSPDVAGLVETSTNFWHAKLCPKCPEEALLEYFPRSSDNDFMPFMNQEYKALARSLGGKASDAGFPIPGWLPDTTNPLLLLAKKAYTELRGKEPEISAIHAGLECGMFQATHPGIKCISVGPYLKNVHSPKEELFIDTVKPIFDLILKILAEIE</sequence>
<organism evidence="2 3">
    <name type="scientific">Blattamonas nauphoetae</name>
    <dbReference type="NCBI Taxonomy" id="2049346"/>
    <lineage>
        <taxon>Eukaryota</taxon>
        <taxon>Metamonada</taxon>
        <taxon>Preaxostyla</taxon>
        <taxon>Oxymonadida</taxon>
        <taxon>Blattamonas</taxon>
    </lineage>
</organism>
<dbReference type="Pfam" id="PF07687">
    <property type="entry name" value="M20_dimer"/>
    <property type="match status" value="1"/>
</dbReference>
<evidence type="ECO:0000313" key="3">
    <source>
        <dbReference type="Proteomes" id="UP001281761"/>
    </source>
</evidence>
<comment type="caution">
    <text evidence="2">The sequence shown here is derived from an EMBL/GenBank/DDBJ whole genome shotgun (WGS) entry which is preliminary data.</text>
</comment>
<name>A0ABQ9Y4Z8_9EUKA</name>
<dbReference type="EMBL" id="JARBJD010000035">
    <property type="protein sequence ID" value="KAK2958775.1"/>
    <property type="molecule type" value="Genomic_DNA"/>
</dbReference>
<keyword evidence="2" id="KW-0224">Dipeptidase</keyword>
<dbReference type="SUPFAM" id="SSF53187">
    <property type="entry name" value="Zn-dependent exopeptidases"/>
    <property type="match status" value="1"/>
</dbReference>
<accession>A0ABQ9Y4Z8</accession>
<dbReference type="PIRSF" id="PIRSF016599">
    <property type="entry name" value="Xaa-His_dipept"/>
    <property type="match status" value="1"/>
</dbReference>
<dbReference type="InterPro" id="IPR002933">
    <property type="entry name" value="Peptidase_M20"/>
</dbReference>
<dbReference type="PANTHER" id="PTHR43501">
    <property type="entry name" value="CYTOSOL NON-SPECIFIC DIPEPTIDASE"/>
    <property type="match status" value="1"/>
</dbReference>
<gene>
    <name evidence="2" type="ORF">BLNAU_6278</name>
</gene>
<keyword evidence="3" id="KW-1185">Reference proteome</keyword>
<dbReference type="InterPro" id="IPR001160">
    <property type="entry name" value="Peptidase_M20C"/>
</dbReference>
<dbReference type="Gene3D" id="3.40.630.10">
    <property type="entry name" value="Zn peptidases"/>
    <property type="match status" value="2"/>
</dbReference>
<protein>
    <submittedName>
        <fullName evidence="2">Aminoacyl-histidine dipeptidase</fullName>
        <ecNumber evidence="2">3.4.13.-</ecNumber>
    </submittedName>
</protein>
<dbReference type="EC" id="3.4.13.-" evidence="2"/>
<dbReference type="PANTHER" id="PTHR43501:SF1">
    <property type="entry name" value="CYTOSOL NON-SPECIFIC DIPEPTIDASE"/>
    <property type="match status" value="1"/>
</dbReference>
<keyword evidence="2" id="KW-0378">Hydrolase</keyword>
<dbReference type="Pfam" id="PF01546">
    <property type="entry name" value="Peptidase_M20"/>
    <property type="match status" value="1"/>
</dbReference>
<keyword evidence="2" id="KW-0645">Protease</keyword>
<dbReference type="GO" id="GO:0016805">
    <property type="term" value="F:dipeptidase activity"/>
    <property type="evidence" value="ECO:0007669"/>
    <property type="project" value="UniProtKB-KW"/>
</dbReference>
<reference evidence="2 3" key="1">
    <citation type="journal article" date="2022" name="bioRxiv">
        <title>Genomics of Preaxostyla Flagellates Illuminates Evolutionary Transitions and the Path Towards Mitochondrial Loss.</title>
        <authorList>
            <person name="Novak L.V.F."/>
            <person name="Treitli S.C."/>
            <person name="Pyrih J."/>
            <person name="Halakuc P."/>
            <person name="Pipaliya S.V."/>
            <person name="Vacek V."/>
            <person name="Brzon O."/>
            <person name="Soukal P."/>
            <person name="Eme L."/>
            <person name="Dacks J.B."/>
            <person name="Karnkowska A."/>
            <person name="Elias M."/>
            <person name="Hampl V."/>
        </authorList>
    </citation>
    <scope>NUCLEOTIDE SEQUENCE [LARGE SCALE GENOMIC DNA]</scope>
    <source>
        <strain evidence="2">NAU3</strain>
        <tissue evidence="2">Gut</tissue>
    </source>
</reference>
<feature type="domain" description="Peptidase M20 dimerisation" evidence="1">
    <location>
        <begin position="225"/>
        <end position="311"/>
    </location>
</feature>
<dbReference type="NCBIfam" id="TIGR01893">
    <property type="entry name" value="aa-his-dipept"/>
    <property type="match status" value="1"/>
</dbReference>
<dbReference type="PRINTS" id="PR00934">
    <property type="entry name" value="XHISDIPTASE"/>
</dbReference>
<proteinExistence type="predicted"/>